<reference evidence="12" key="2">
    <citation type="submission" date="2002-08" db="EMBL/GenBank/DDBJ databases">
        <authorList>
            <person name="Liolios K.G."/>
            <person name="Chu L."/>
            <person name="Ostrovskaya O."/>
            <person name="Mendybaeva N."/>
            <person name="Koukharenko V."/>
            <person name="Gerdes S."/>
            <person name="Kyrpides N."/>
            <person name="Overbeek R."/>
        </authorList>
    </citation>
    <scope>NUCLEOTIDE SEQUENCE</scope>
</reference>
<comment type="subcellular location">
    <subcellularLocation>
        <location evidence="1 9">Cell membrane</location>
        <topology evidence="1 9">Multi-pass membrane protein</topology>
    </subcellularLocation>
</comment>
<dbReference type="GO" id="GO:0005886">
    <property type="term" value="C:plasma membrane"/>
    <property type="evidence" value="ECO:0007669"/>
    <property type="project" value="UniProtKB-SubCell"/>
</dbReference>
<dbReference type="InterPro" id="IPR035906">
    <property type="entry name" value="MetI-like_sf"/>
</dbReference>
<feature type="transmembrane region" description="Helical" evidence="9">
    <location>
        <begin position="39"/>
        <end position="63"/>
    </location>
</feature>
<dbReference type="GO" id="GO:0006817">
    <property type="term" value="P:phosphate ion transport"/>
    <property type="evidence" value="ECO:0007669"/>
    <property type="project" value="UniProtKB-KW"/>
</dbReference>
<comment type="function">
    <text evidence="10">Part of the binding-protein-dependent transport system for phosphate; probably responsible for the translocation of the substrate across the membrane.</text>
</comment>
<protein>
    <recommendedName>
        <fullName evidence="10">Phosphate transport system permease protein</fullName>
    </recommendedName>
</protein>
<sequence>MMSPNGEPMAVKDVVNVDTPSLAKNASKRRRAWNAFEKVSEGILFASAFIGVVTIILIFLFLFKEALPVLFDAKTAASLTASKWYPISQPPVFGLIPLIAGSLIVTVGAIVISVPLGVGAAIYLSMVASPMVREILKPTIEVLAGIPSVVLGFFGMAFLAPVVKSLFNLPTGLTALTGAITLALMALPTITSISEDAISSVPGKYMEAALSLGATRWQAIITVIVPAAFSGITASVMLGIGRAIGETMTVLMVTGNAGIIPDSFLVPVRTMTATIAAEMGEVARGSDHYHALFVVGAVLFIMTFIINLIADMVSRRMKEVE</sequence>
<evidence type="ECO:0000256" key="4">
    <source>
        <dbReference type="ARBA" id="ARBA00022475"/>
    </source>
</evidence>
<name>Q8GDV5_HELMO</name>
<dbReference type="InterPro" id="IPR000515">
    <property type="entry name" value="MetI-like"/>
</dbReference>
<keyword evidence="7 9" id="KW-1133">Transmembrane helix</keyword>
<evidence type="ECO:0000256" key="8">
    <source>
        <dbReference type="ARBA" id="ARBA00023136"/>
    </source>
</evidence>
<evidence type="ECO:0000256" key="3">
    <source>
        <dbReference type="ARBA" id="ARBA00022448"/>
    </source>
</evidence>
<keyword evidence="4 10" id="KW-1003">Cell membrane</keyword>
<organism evidence="12">
    <name type="scientific">Heliobacterium mobile</name>
    <name type="common">Heliobacillus mobilis</name>
    <dbReference type="NCBI Taxonomy" id="28064"/>
    <lineage>
        <taxon>Bacteria</taxon>
        <taxon>Bacillati</taxon>
        <taxon>Bacillota</taxon>
        <taxon>Clostridia</taxon>
        <taxon>Eubacteriales</taxon>
        <taxon>Heliobacteriaceae</taxon>
        <taxon>Heliobacterium</taxon>
    </lineage>
</organism>
<evidence type="ECO:0000256" key="9">
    <source>
        <dbReference type="RuleBase" id="RU363032"/>
    </source>
</evidence>
<feature type="transmembrane region" description="Helical" evidence="9">
    <location>
        <begin position="175"/>
        <end position="198"/>
    </location>
</feature>
<keyword evidence="6 9" id="KW-0812">Transmembrane</keyword>
<dbReference type="PANTHER" id="PTHR30425:SF1">
    <property type="entry name" value="PHOSPHATE TRANSPORT SYSTEM PERMEASE PROTEIN PSTC"/>
    <property type="match status" value="1"/>
</dbReference>
<dbReference type="Pfam" id="PF00528">
    <property type="entry name" value="BPD_transp_1"/>
    <property type="match status" value="1"/>
</dbReference>
<feature type="transmembrane region" description="Helical" evidence="9">
    <location>
        <begin position="140"/>
        <end position="163"/>
    </location>
</feature>
<dbReference type="PROSITE" id="PS50928">
    <property type="entry name" value="ABC_TM1"/>
    <property type="match status" value="1"/>
</dbReference>
<dbReference type="EMBL" id="AY142867">
    <property type="protein sequence ID" value="AAN87471.1"/>
    <property type="molecule type" value="Genomic_DNA"/>
</dbReference>
<evidence type="ECO:0000256" key="6">
    <source>
        <dbReference type="ARBA" id="ARBA00022692"/>
    </source>
</evidence>
<dbReference type="NCBIfam" id="TIGR02138">
    <property type="entry name" value="phosphate_pstC"/>
    <property type="match status" value="1"/>
</dbReference>
<feature type="transmembrane region" description="Helical" evidence="9">
    <location>
        <begin position="289"/>
        <end position="310"/>
    </location>
</feature>
<feature type="transmembrane region" description="Helical" evidence="9">
    <location>
        <begin position="95"/>
        <end position="128"/>
    </location>
</feature>
<evidence type="ECO:0000313" key="12">
    <source>
        <dbReference type="EMBL" id="AAN87471.1"/>
    </source>
</evidence>
<feature type="non-terminal residue" evidence="12">
    <location>
        <position position="321"/>
    </location>
</feature>
<keyword evidence="8 9" id="KW-0472">Membrane</keyword>
<dbReference type="InterPro" id="IPR051124">
    <property type="entry name" value="Phosphate_Transport_Permease"/>
</dbReference>
<proteinExistence type="inferred from homology"/>
<feature type="domain" description="ABC transmembrane type-1" evidence="11">
    <location>
        <begin position="99"/>
        <end position="310"/>
    </location>
</feature>
<comment type="similarity">
    <text evidence="2 10">Belongs to the binding-protein-dependent transport system permease family. CysTW subfamily.</text>
</comment>
<dbReference type="InterPro" id="IPR011864">
    <property type="entry name" value="Phosphate_PstC"/>
</dbReference>
<evidence type="ECO:0000256" key="5">
    <source>
        <dbReference type="ARBA" id="ARBA00022592"/>
    </source>
</evidence>
<evidence type="ECO:0000256" key="7">
    <source>
        <dbReference type="ARBA" id="ARBA00022989"/>
    </source>
</evidence>
<feature type="transmembrane region" description="Helical" evidence="9">
    <location>
        <begin position="219"/>
        <end position="244"/>
    </location>
</feature>
<evidence type="ECO:0000259" key="11">
    <source>
        <dbReference type="PROSITE" id="PS50928"/>
    </source>
</evidence>
<keyword evidence="3 9" id="KW-0813">Transport</keyword>
<dbReference type="Gene3D" id="1.10.3720.10">
    <property type="entry name" value="MetI-like"/>
    <property type="match status" value="1"/>
</dbReference>
<reference evidence="12" key="1">
    <citation type="journal article" date="2002" name="Science">
        <title>Whole-genome analysis of photosynthetic prokaryotes.</title>
        <authorList>
            <person name="Raymond J."/>
            <person name="Zhaxybayeva O."/>
            <person name="Gogarten J.P."/>
            <person name="Gerdes S.Y."/>
            <person name="Blankenship R.E."/>
        </authorList>
    </citation>
    <scope>NUCLEOTIDE SEQUENCE</scope>
</reference>
<evidence type="ECO:0000256" key="1">
    <source>
        <dbReference type="ARBA" id="ARBA00004651"/>
    </source>
</evidence>
<dbReference type="AlphaFoldDB" id="Q8GDV5"/>
<dbReference type="PANTHER" id="PTHR30425">
    <property type="entry name" value="PHOSPHATE TRANSPORT SYSTEM PERMEASE PROTEIN PST"/>
    <property type="match status" value="1"/>
</dbReference>
<keyword evidence="5 10" id="KW-0592">Phosphate transport</keyword>
<dbReference type="GO" id="GO:0005315">
    <property type="term" value="F:phosphate transmembrane transporter activity"/>
    <property type="evidence" value="ECO:0007669"/>
    <property type="project" value="InterPro"/>
</dbReference>
<dbReference type="SUPFAM" id="SSF161098">
    <property type="entry name" value="MetI-like"/>
    <property type="match status" value="1"/>
</dbReference>
<evidence type="ECO:0000256" key="10">
    <source>
        <dbReference type="RuleBase" id="RU363054"/>
    </source>
</evidence>
<evidence type="ECO:0000256" key="2">
    <source>
        <dbReference type="ARBA" id="ARBA00007069"/>
    </source>
</evidence>
<accession>Q8GDV5</accession>
<dbReference type="CDD" id="cd06261">
    <property type="entry name" value="TM_PBP2"/>
    <property type="match status" value="1"/>
</dbReference>